<dbReference type="Proteomes" id="UP000838412">
    <property type="component" value="Chromosome 15"/>
</dbReference>
<dbReference type="InterPro" id="IPR050982">
    <property type="entry name" value="Auxin_biosynth/cation_transpt"/>
</dbReference>
<accession>A0A8K0EBG8</accession>
<dbReference type="SUPFAM" id="SSF51905">
    <property type="entry name" value="FAD/NAD(P)-binding domain"/>
    <property type="match status" value="1"/>
</dbReference>
<protein>
    <submittedName>
        <fullName evidence="2">FOXRED2 protein</fullName>
    </submittedName>
</protein>
<evidence type="ECO:0000313" key="2">
    <source>
        <dbReference type="EMBL" id="CAH1246064.1"/>
    </source>
</evidence>
<proteinExistence type="predicted"/>
<dbReference type="InterPro" id="IPR036188">
    <property type="entry name" value="FAD/NAD-bd_sf"/>
</dbReference>
<dbReference type="EMBL" id="OV696700">
    <property type="protein sequence ID" value="CAH1246064.1"/>
    <property type="molecule type" value="Genomic_DNA"/>
</dbReference>
<gene>
    <name evidence="2" type="primary">FOXRED2</name>
    <name evidence="2" type="ORF">BLAG_LOCUS8211</name>
</gene>
<dbReference type="GO" id="GO:0005788">
    <property type="term" value="C:endoplasmic reticulum lumen"/>
    <property type="evidence" value="ECO:0007669"/>
    <property type="project" value="TreeGrafter"/>
</dbReference>
<dbReference type="PANTHER" id="PTHR43539">
    <property type="entry name" value="FLAVIN-BINDING MONOOXYGENASE-LIKE PROTEIN (AFU_ORTHOLOGUE AFUA_4G09220)"/>
    <property type="match status" value="1"/>
</dbReference>
<dbReference type="AlphaFoldDB" id="A0A8K0EBG8"/>
<evidence type="ECO:0000313" key="3">
    <source>
        <dbReference type="Proteomes" id="UP000838412"/>
    </source>
</evidence>
<keyword evidence="3" id="KW-1185">Reference proteome</keyword>
<dbReference type="GO" id="GO:0050660">
    <property type="term" value="F:flavin adenine dinucleotide binding"/>
    <property type="evidence" value="ECO:0007669"/>
    <property type="project" value="TreeGrafter"/>
</dbReference>
<evidence type="ECO:0000256" key="1">
    <source>
        <dbReference type="ARBA" id="ARBA00023002"/>
    </source>
</evidence>
<reference evidence="2" key="1">
    <citation type="submission" date="2022-01" db="EMBL/GenBank/DDBJ databases">
        <authorList>
            <person name="Braso-Vives M."/>
        </authorList>
    </citation>
    <scope>NUCLEOTIDE SEQUENCE</scope>
</reference>
<dbReference type="Gene3D" id="3.50.50.60">
    <property type="entry name" value="FAD/NAD(P)-binding domain"/>
    <property type="match status" value="2"/>
</dbReference>
<dbReference type="OrthoDB" id="66881at2759"/>
<organism evidence="2 3">
    <name type="scientific">Branchiostoma lanceolatum</name>
    <name type="common">Common lancelet</name>
    <name type="synonym">Amphioxus lanceolatum</name>
    <dbReference type="NCBI Taxonomy" id="7740"/>
    <lineage>
        <taxon>Eukaryota</taxon>
        <taxon>Metazoa</taxon>
        <taxon>Chordata</taxon>
        <taxon>Cephalochordata</taxon>
        <taxon>Leptocardii</taxon>
        <taxon>Amphioxiformes</taxon>
        <taxon>Branchiostomatidae</taxon>
        <taxon>Branchiostoma</taxon>
    </lineage>
</organism>
<dbReference type="FunFam" id="3.50.50.60:FF:000300">
    <property type="entry name" value="FAD-dependent oxidoreductase domain-containing 2"/>
    <property type="match status" value="1"/>
</dbReference>
<sequence>MTSGELTGKYSLGGILKLPRRCHVRHDILICHTTFREATSKLEPADETADKDLCDTCDSRGYRYTSDIRMAVTLSRFVLVMTCSAGLVTLASGQSSMIGQERHPAESDDNAAGFSATKYHDYIIVGAGPSGLQLGYFLQRAGRDYLILEKGDSAGTFYKTYPRHRKLISINKRYTGKTNKEYNLRHDWNSLLSDDESLLMTQYTEEFFPSADTYVQYLNDFARKLRLKIQHGVNVHRIWKTDDEKEGFSIRDQSGNVFTCRYLVVATGIWVPNEPEFVGKEHVVGYENMTLDLDWYRGKTVLILGKGNSAFETADYIQPVTNFVHLFSRSRVKLAWETHYVGDLRAVNNGLIDTYQLKSLDGVLYTDINNMQVIKHGGQFNIRLVNDFEHRGLHDNFAARSPYDVIIRALGFHFDDSIFDKSIIPKLGEGEKKKYPAIKPNYESVNVESLFFAGTNTHSLDFRKSTGGFIHGFRYTTRALHRLLEWRNHKYPWPSTTLRTTQVMNTLLKRMNEASGLYQMYSVLGDVIIINDTDTVYLEEVPVQLLPQLETATGHRAPNKVIVMAMEFGKNFSGPGSDPLRHGTATTVPKDAHLAGFLHPVLYYYSHLPTDDDMLRRPLKWILPRPTRLHHVIEDFLFDFSSPVSHVLHLRRFLDTVFGYETRNYFAGSCFKMAMTHTNVPKTCQDQYLRGEGLTHAKS</sequence>
<keyword evidence="1" id="KW-0560">Oxidoreductase</keyword>
<dbReference type="GO" id="GO:0036503">
    <property type="term" value="P:ERAD pathway"/>
    <property type="evidence" value="ECO:0007669"/>
    <property type="project" value="TreeGrafter"/>
</dbReference>
<dbReference type="Pfam" id="PF13738">
    <property type="entry name" value="Pyr_redox_3"/>
    <property type="match status" value="1"/>
</dbReference>
<name>A0A8K0EBG8_BRALA</name>
<dbReference type="GO" id="GO:0004497">
    <property type="term" value="F:monooxygenase activity"/>
    <property type="evidence" value="ECO:0007669"/>
    <property type="project" value="TreeGrafter"/>
</dbReference>
<dbReference type="PANTHER" id="PTHR43539:SF23">
    <property type="entry name" value="FAD-DEPENDENT OXIDOREDUCTASE DOMAIN-CONTAINING PROTEIN 2"/>
    <property type="match status" value="1"/>
</dbReference>